<protein>
    <submittedName>
        <fullName evidence="1">Uncharacterized protein</fullName>
    </submittedName>
</protein>
<dbReference type="EnsemblMetazoa" id="tetur19g01510.1">
    <property type="protein sequence ID" value="tetur19g01510.1"/>
    <property type="gene ID" value="tetur19g01510"/>
</dbReference>
<proteinExistence type="predicted"/>
<sequence length="34" mass="4140">MYLSLNIHLIWKKKMENIQFQTTGKQVNHHPFIT</sequence>
<dbReference type="HOGENOM" id="CLU_3377672_0_0_1"/>
<reference evidence="2" key="1">
    <citation type="submission" date="2011-08" db="EMBL/GenBank/DDBJ databases">
        <authorList>
            <person name="Rombauts S."/>
        </authorList>
    </citation>
    <scope>NUCLEOTIDE SEQUENCE</scope>
    <source>
        <strain evidence="2">London</strain>
    </source>
</reference>
<reference evidence="1" key="2">
    <citation type="submission" date="2015-06" db="UniProtKB">
        <authorList>
            <consortium name="EnsemblMetazoa"/>
        </authorList>
    </citation>
    <scope>IDENTIFICATION</scope>
</reference>
<name>T1KS19_TETUR</name>
<dbReference type="AlphaFoldDB" id="T1KS19"/>
<accession>T1KS19</accession>
<evidence type="ECO:0000313" key="2">
    <source>
        <dbReference type="Proteomes" id="UP000015104"/>
    </source>
</evidence>
<dbReference type="EMBL" id="CAEY01000421">
    <property type="status" value="NOT_ANNOTATED_CDS"/>
    <property type="molecule type" value="Genomic_DNA"/>
</dbReference>
<organism evidence="1 2">
    <name type="scientific">Tetranychus urticae</name>
    <name type="common">Two-spotted spider mite</name>
    <dbReference type="NCBI Taxonomy" id="32264"/>
    <lineage>
        <taxon>Eukaryota</taxon>
        <taxon>Metazoa</taxon>
        <taxon>Ecdysozoa</taxon>
        <taxon>Arthropoda</taxon>
        <taxon>Chelicerata</taxon>
        <taxon>Arachnida</taxon>
        <taxon>Acari</taxon>
        <taxon>Acariformes</taxon>
        <taxon>Trombidiformes</taxon>
        <taxon>Prostigmata</taxon>
        <taxon>Eleutherengona</taxon>
        <taxon>Raphignathae</taxon>
        <taxon>Tetranychoidea</taxon>
        <taxon>Tetranychidae</taxon>
        <taxon>Tetranychus</taxon>
    </lineage>
</organism>
<keyword evidence="2" id="KW-1185">Reference proteome</keyword>
<dbReference type="Proteomes" id="UP000015104">
    <property type="component" value="Unassembled WGS sequence"/>
</dbReference>
<evidence type="ECO:0000313" key="1">
    <source>
        <dbReference type="EnsemblMetazoa" id="tetur19g01510.1"/>
    </source>
</evidence>